<proteinExistence type="predicted"/>
<dbReference type="AlphaFoldDB" id="A0A644TSL9"/>
<organism evidence="1">
    <name type="scientific">bioreactor metagenome</name>
    <dbReference type="NCBI Taxonomy" id="1076179"/>
    <lineage>
        <taxon>unclassified sequences</taxon>
        <taxon>metagenomes</taxon>
        <taxon>ecological metagenomes</taxon>
    </lineage>
</organism>
<comment type="caution">
    <text evidence="1">The sequence shown here is derived from an EMBL/GenBank/DDBJ whole genome shotgun (WGS) entry which is preliminary data.</text>
</comment>
<reference evidence="1" key="1">
    <citation type="submission" date="2019-08" db="EMBL/GenBank/DDBJ databases">
        <authorList>
            <person name="Kucharzyk K."/>
            <person name="Murdoch R.W."/>
            <person name="Higgins S."/>
            <person name="Loffler F."/>
        </authorList>
    </citation>
    <scope>NUCLEOTIDE SEQUENCE</scope>
</reference>
<sequence length="72" mass="8249">MKKDVTLKAKPKCPQCSIEGVEYISSIDSAEKSNSDEPWFNIAYCNQCGHIYGVFNKIQLQPIVQYHNLKEQ</sequence>
<gene>
    <name evidence="1" type="ORF">SDC9_15705</name>
</gene>
<evidence type="ECO:0000313" key="1">
    <source>
        <dbReference type="EMBL" id="MPL69954.1"/>
    </source>
</evidence>
<name>A0A644TSL9_9ZZZZ</name>
<protein>
    <submittedName>
        <fullName evidence="1">Uncharacterized protein</fullName>
    </submittedName>
</protein>
<accession>A0A644TSL9</accession>
<dbReference type="EMBL" id="VSSQ01000050">
    <property type="protein sequence ID" value="MPL69954.1"/>
    <property type="molecule type" value="Genomic_DNA"/>
</dbReference>